<dbReference type="EMBL" id="JBHRZF010000120">
    <property type="protein sequence ID" value="MFC3861077.1"/>
    <property type="molecule type" value="Genomic_DNA"/>
</dbReference>
<evidence type="ECO:0000313" key="3">
    <source>
        <dbReference type="EMBL" id="MFC3861077.1"/>
    </source>
</evidence>
<gene>
    <name evidence="3" type="ORF">ACFOPQ_09920</name>
</gene>
<protein>
    <submittedName>
        <fullName evidence="3">Uncharacterized protein</fullName>
    </submittedName>
</protein>
<feature type="region of interest" description="Disordered" evidence="1">
    <location>
        <begin position="66"/>
        <end position="116"/>
    </location>
</feature>
<dbReference type="RefSeq" id="WP_380077622.1">
    <property type="nucleotide sequence ID" value="NZ_JBHRZF010000120.1"/>
</dbReference>
<feature type="signal peptide" evidence="2">
    <location>
        <begin position="1"/>
        <end position="15"/>
    </location>
</feature>
<sequence length="250" mass="26552">MTVTALLSLFAAASAQTINPTDTKGTGADADQVERGTTTASVTQTVNLKLPEATALHQHYAARAGLPVTPPVPAQQPAPAPTAEPQVSEWPTWQTVPDDPALQSPGARQELRTPNGYRVALEGSTLEVMRKGYLGSAPTLALPFGPLPAGTWRMRVRIDLLRNFTTEPRPYALGIGHDGQLQTTFTAHTGPGDLPTERNALPAQQWILLTGTSPGGQFEITVRAMDVALSINELTWNGQSLLCPPPALLA</sequence>
<keyword evidence="2" id="KW-0732">Signal</keyword>
<name>A0ABV8AA59_9DEIO</name>
<evidence type="ECO:0000256" key="2">
    <source>
        <dbReference type="SAM" id="SignalP"/>
    </source>
</evidence>
<organism evidence="3 4">
    <name type="scientific">Deinococcus antarcticus</name>
    <dbReference type="NCBI Taxonomy" id="1298767"/>
    <lineage>
        <taxon>Bacteria</taxon>
        <taxon>Thermotogati</taxon>
        <taxon>Deinococcota</taxon>
        <taxon>Deinococci</taxon>
        <taxon>Deinococcales</taxon>
        <taxon>Deinococcaceae</taxon>
        <taxon>Deinococcus</taxon>
    </lineage>
</organism>
<keyword evidence="4" id="KW-1185">Reference proteome</keyword>
<accession>A0ABV8AA59</accession>
<feature type="compositionally biased region" description="Pro residues" evidence="1">
    <location>
        <begin position="68"/>
        <end position="82"/>
    </location>
</feature>
<reference evidence="4" key="1">
    <citation type="journal article" date="2019" name="Int. J. Syst. Evol. Microbiol.">
        <title>The Global Catalogue of Microorganisms (GCM) 10K type strain sequencing project: providing services to taxonomists for standard genome sequencing and annotation.</title>
        <authorList>
            <consortium name="The Broad Institute Genomics Platform"/>
            <consortium name="The Broad Institute Genome Sequencing Center for Infectious Disease"/>
            <person name="Wu L."/>
            <person name="Ma J."/>
        </authorList>
    </citation>
    <scope>NUCLEOTIDE SEQUENCE [LARGE SCALE GENOMIC DNA]</scope>
    <source>
        <strain evidence="4">CCTCC AB 2013263</strain>
    </source>
</reference>
<proteinExistence type="predicted"/>
<evidence type="ECO:0000313" key="4">
    <source>
        <dbReference type="Proteomes" id="UP001595748"/>
    </source>
</evidence>
<feature type="chain" id="PRO_5046988715" evidence="2">
    <location>
        <begin position="16"/>
        <end position="250"/>
    </location>
</feature>
<comment type="caution">
    <text evidence="3">The sequence shown here is derived from an EMBL/GenBank/DDBJ whole genome shotgun (WGS) entry which is preliminary data.</text>
</comment>
<evidence type="ECO:0000256" key="1">
    <source>
        <dbReference type="SAM" id="MobiDB-lite"/>
    </source>
</evidence>
<dbReference type="Proteomes" id="UP001595748">
    <property type="component" value="Unassembled WGS sequence"/>
</dbReference>